<dbReference type="PANTHER" id="PTHR47967:SF123">
    <property type="entry name" value="ASPARTIC PROTEINASE NEPENTHESIN-1-LIKE"/>
    <property type="match status" value="1"/>
</dbReference>
<dbReference type="GO" id="GO:0006508">
    <property type="term" value="P:proteolysis"/>
    <property type="evidence" value="ECO:0007669"/>
    <property type="project" value="UniProtKB-KW"/>
</dbReference>
<dbReference type="InterPro" id="IPR032799">
    <property type="entry name" value="TAXi_C"/>
</dbReference>
<name>A0ABD3CNE2_9LAMI</name>
<dbReference type="PANTHER" id="PTHR47967">
    <property type="entry name" value="OS07G0603500 PROTEIN-RELATED"/>
    <property type="match status" value="1"/>
</dbReference>
<proteinExistence type="inferred from homology"/>
<dbReference type="InterPro" id="IPR051708">
    <property type="entry name" value="Plant_Aspart_Prot_A1"/>
</dbReference>
<evidence type="ECO:0000256" key="2">
    <source>
        <dbReference type="ARBA" id="ARBA00022670"/>
    </source>
</evidence>
<dbReference type="SUPFAM" id="SSF50630">
    <property type="entry name" value="Acid proteases"/>
    <property type="match status" value="1"/>
</dbReference>
<comment type="caution">
    <text evidence="6">The sequence shown here is derived from an EMBL/GenBank/DDBJ whole genome shotgun (WGS) entry which is preliminary data.</text>
</comment>
<dbReference type="Proteomes" id="UP001632038">
    <property type="component" value="Unassembled WGS sequence"/>
</dbReference>
<accession>A0ABD3CNE2</accession>
<keyword evidence="3" id="KW-0378">Hydrolase</keyword>
<dbReference type="InterPro" id="IPR032861">
    <property type="entry name" value="TAXi_N"/>
</dbReference>
<dbReference type="Pfam" id="PF14541">
    <property type="entry name" value="TAXi_C"/>
    <property type="match status" value="1"/>
</dbReference>
<organism evidence="6 7">
    <name type="scientific">Castilleja foliolosa</name>
    <dbReference type="NCBI Taxonomy" id="1961234"/>
    <lineage>
        <taxon>Eukaryota</taxon>
        <taxon>Viridiplantae</taxon>
        <taxon>Streptophyta</taxon>
        <taxon>Embryophyta</taxon>
        <taxon>Tracheophyta</taxon>
        <taxon>Spermatophyta</taxon>
        <taxon>Magnoliopsida</taxon>
        <taxon>eudicotyledons</taxon>
        <taxon>Gunneridae</taxon>
        <taxon>Pentapetalae</taxon>
        <taxon>asterids</taxon>
        <taxon>lamiids</taxon>
        <taxon>Lamiales</taxon>
        <taxon>Orobanchaceae</taxon>
        <taxon>Pedicularideae</taxon>
        <taxon>Castillejinae</taxon>
        <taxon>Castilleja</taxon>
    </lineage>
</organism>
<protein>
    <recommendedName>
        <fullName evidence="5">Peptidase A1 domain-containing protein</fullName>
    </recommendedName>
</protein>
<feature type="transmembrane region" description="Helical" evidence="4">
    <location>
        <begin position="12"/>
        <end position="30"/>
    </location>
</feature>
<evidence type="ECO:0000256" key="1">
    <source>
        <dbReference type="ARBA" id="ARBA00007447"/>
    </source>
</evidence>
<evidence type="ECO:0000256" key="4">
    <source>
        <dbReference type="SAM" id="Phobius"/>
    </source>
</evidence>
<keyword evidence="4" id="KW-0812">Transmembrane</keyword>
<dbReference type="AlphaFoldDB" id="A0ABD3CNE2"/>
<dbReference type="Gene3D" id="2.40.70.10">
    <property type="entry name" value="Acid Proteases"/>
    <property type="match status" value="2"/>
</dbReference>
<evidence type="ECO:0000259" key="5">
    <source>
        <dbReference type="PROSITE" id="PS51767"/>
    </source>
</evidence>
<evidence type="ECO:0000313" key="6">
    <source>
        <dbReference type="EMBL" id="KAL3631476.1"/>
    </source>
</evidence>
<evidence type="ECO:0000313" key="7">
    <source>
        <dbReference type="Proteomes" id="UP001632038"/>
    </source>
</evidence>
<dbReference type="InterPro" id="IPR021109">
    <property type="entry name" value="Peptidase_aspartic_dom_sf"/>
</dbReference>
<reference evidence="7" key="1">
    <citation type="journal article" date="2024" name="IScience">
        <title>Strigolactones Initiate the Formation of Haustorium-like Structures in Castilleja.</title>
        <authorList>
            <person name="Buerger M."/>
            <person name="Peterson D."/>
            <person name="Chory J."/>
        </authorList>
    </citation>
    <scope>NUCLEOTIDE SEQUENCE [LARGE SCALE GENOMIC DNA]</scope>
</reference>
<dbReference type="EMBL" id="JAVIJP010000032">
    <property type="protein sequence ID" value="KAL3631476.1"/>
    <property type="molecule type" value="Genomic_DNA"/>
</dbReference>
<gene>
    <name evidence="6" type="ORF">CASFOL_024460</name>
</gene>
<evidence type="ECO:0000256" key="3">
    <source>
        <dbReference type="ARBA" id="ARBA00022801"/>
    </source>
</evidence>
<keyword evidence="7" id="KW-1185">Reference proteome</keyword>
<keyword evidence="2" id="KW-0645">Protease</keyword>
<dbReference type="PROSITE" id="PS51767">
    <property type="entry name" value="PEPTIDASE_A1"/>
    <property type="match status" value="1"/>
</dbReference>
<keyword evidence="4" id="KW-0472">Membrane</keyword>
<comment type="similarity">
    <text evidence="1">Belongs to the peptidase A1 family.</text>
</comment>
<feature type="domain" description="Peptidase A1" evidence="5">
    <location>
        <begin position="91"/>
        <end position="416"/>
    </location>
</feature>
<dbReference type="GO" id="GO:0008233">
    <property type="term" value="F:peptidase activity"/>
    <property type="evidence" value="ECO:0007669"/>
    <property type="project" value="UniProtKB-KW"/>
</dbReference>
<dbReference type="Pfam" id="PF14543">
    <property type="entry name" value="TAXi_N"/>
    <property type="match status" value="1"/>
</dbReference>
<dbReference type="InterPro" id="IPR033121">
    <property type="entry name" value="PEPTIDASE_A1"/>
</dbReference>
<keyword evidence="4" id="KW-1133">Transmembrane helix</keyword>
<sequence>MSNLKSCQLPIIFLYHIMLFFFNSGVYSKFSGSLKLIPWDSPDSPLYQPNLTQTQKIQMMVISSKQRASISSRTLDANKVQIPFHKTNLHYAVRIKIGNPTQTVNLLLDTGSGVIWTQCHDSESRYIPNRSRTYRPMPCQHPVCLGAKDICECIHDQCVCTLSYGTEDGTMRHVQGVLSFDSFTLPLRNNRSRTFPDIIFGCGPTAPYFDGILGMNKLPISMINQLEEKARGRYSYCLSSGSGYLSFGNDIPQVEGQVQSTQILYPSDETMYLKLTGISVGETRLEELSAHLFSKSQGGFHIDTGAQYTVLKRQAYNMVMQEFGNYYDHKLERVDKRMEYKLDFCYKHNHSRVGSYIGMTFHLQGANYVTNNLYLFPERGIMCIMLIPGRNSILGAAQQFNKRFIFDMNRSVMKFVDEDC</sequence>